<feature type="region of interest" description="Disordered" evidence="1">
    <location>
        <begin position="195"/>
        <end position="231"/>
    </location>
</feature>
<organism evidence="2 3">
    <name type="scientific">Nyctereutes procyonoides</name>
    <name type="common">Raccoon dog</name>
    <name type="synonym">Canis procyonoides</name>
    <dbReference type="NCBI Taxonomy" id="34880"/>
    <lineage>
        <taxon>Eukaryota</taxon>
        <taxon>Metazoa</taxon>
        <taxon>Chordata</taxon>
        <taxon>Craniata</taxon>
        <taxon>Vertebrata</taxon>
        <taxon>Euteleostomi</taxon>
        <taxon>Mammalia</taxon>
        <taxon>Eutheria</taxon>
        <taxon>Laurasiatheria</taxon>
        <taxon>Carnivora</taxon>
        <taxon>Caniformia</taxon>
        <taxon>Canidae</taxon>
        <taxon>Nyctereutes</taxon>
    </lineage>
</organism>
<evidence type="ECO:0000313" key="2">
    <source>
        <dbReference type="EMBL" id="CAD7682509.1"/>
    </source>
</evidence>
<gene>
    <name evidence="2" type="ORF">NYPRO_LOCUS15301</name>
</gene>
<dbReference type="Pfam" id="PF15623">
    <property type="entry name" value="CT47"/>
    <property type="match status" value="1"/>
</dbReference>
<reference evidence="2" key="1">
    <citation type="submission" date="2020-12" db="EMBL/GenBank/DDBJ databases">
        <authorList>
            <consortium name="Molecular Ecology Group"/>
        </authorList>
    </citation>
    <scope>NUCLEOTIDE SEQUENCE</scope>
    <source>
        <strain evidence="2">TBG_1078</strain>
    </source>
</reference>
<name>A0A811Z6F3_NYCPR</name>
<comment type="caution">
    <text evidence="2">The sequence shown here is derived from an EMBL/GenBank/DDBJ whole genome shotgun (WGS) entry which is preliminary data.</text>
</comment>
<dbReference type="EMBL" id="CAJHUB010000754">
    <property type="protein sequence ID" value="CAD7682509.1"/>
    <property type="molecule type" value="Genomic_DNA"/>
</dbReference>
<protein>
    <submittedName>
        <fullName evidence="2">(raccoon dog) hypothetical protein</fullName>
    </submittedName>
</protein>
<dbReference type="InterPro" id="IPR028930">
    <property type="entry name" value="CT47"/>
</dbReference>
<dbReference type="Proteomes" id="UP000645828">
    <property type="component" value="Unassembled WGS sequence"/>
</dbReference>
<keyword evidence="3" id="KW-1185">Reference proteome</keyword>
<evidence type="ECO:0000313" key="3">
    <source>
        <dbReference type="Proteomes" id="UP000645828"/>
    </source>
</evidence>
<feature type="compositionally biased region" description="Basic and acidic residues" evidence="1">
    <location>
        <begin position="211"/>
        <end position="225"/>
    </location>
</feature>
<evidence type="ECO:0000256" key="1">
    <source>
        <dbReference type="SAM" id="MobiDB-lite"/>
    </source>
</evidence>
<feature type="region of interest" description="Disordered" evidence="1">
    <location>
        <begin position="1"/>
        <end position="29"/>
    </location>
</feature>
<sequence length="231" mass="26220">MSATEDTSLMPGGQDPRPLRVPLSPSEGVDGVRESAAFLASEGLSRAFFEKEGRQEAAQAAEKIWDVEMLEEEDEGEVEEEEEEEEFDFEFEDQEVDEYQSPDLEYEFGNEGESESEEGEANEEENEEEVIEQKEGNSQGQEHAEIAAGPPEAPMTRFWSLFRVLIHSLLHRIHDNDHVLVRPHACCMVISCHSREAQDRERGPVPPDVEEPGRVLDQEHPREEAEVWVGE</sequence>
<dbReference type="AlphaFoldDB" id="A0A811Z6F3"/>
<accession>A0A811Z6F3</accession>
<feature type="region of interest" description="Disordered" evidence="1">
    <location>
        <begin position="64"/>
        <end position="151"/>
    </location>
</feature>
<proteinExistence type="predicted"/>
<feature type="compositionally biased region" description="Acidic residues" evidence="1">
    <location>
        <begin position="68"/>
        <end position="130"/>
    </location>
</feature>